<organism evidence="2 3">
    <name type="scientific">Neisseria zoodegmatis</name>
    <dbReference type="NCBI Taxonomy" id="326523"/>
    <lineage>
        <taxon>Bacteria</taxon>
        <taxon>Pseudomonadati</taxon>
        <taxon>Pseudomonadota</taxon>
        <taxon>Betaproteobacteria</taxon>
        <taxon>Neisseriales</taxon>
        <taxon>Neisseriaceae</taxon>
        <taxon>Neisseria</taxon>
    </lineage>
</organism>
<gene>
    <name evidence="2" type="ORF">NCTC12229_00742</name>
</gene>
<proteinExistence type="predicted"/>
<protein>
    <submittedName>
        <fullName evidence="2">Putative phage associated protein</fullName>
    </submittedName>
</protein>
<dbReference type="AlphaFoldDB" id="A0A378WHE2"/>
<evidence type="ECO:0000313" key="3">
    <source>
        <dbReference type="Proteomes" id="UP000254055"/>
    </source>
</evidence>
<accession>A0A378WHE2</accession>
<evidence type="ECO:0000313" key="2">
    <source>
        <dbReference type="EMBL" id="SUA36327.1"/>
    </source>
</evidence>
<dbReference type="RefSeq" id="WP_115133586.1">
    <property type="nucleotide sequence ID" value="NZ_UGRS01000001.1"/>
</dbReference>
<dbReference type="PANTHER" id="PTHR35004:SF7">
    <property type="entry name" value="INTEGRASE PROTEIN"/>
    <property type="match status" value="1"/>
</dbReference>
<dbReference type="PANTHER" id="PTHR35004">
    <property type="entry name" value="TRANSPOSASE RV3428C-RELATED"/>
    <property type="match status" value="1"/>
</dbReference>
<dbReference type="InterPro" id="IPR001584">
    <property type="entry name" value="Integrase_cat-core"/>
</dbReference>
<sequence length="592" mass="66008">MNAAMTERLSEIAREAEKCGRGGKTAYLKEQAEALGISLATLHRKLDEVVLKPTRKRRADAGKSALTYEEAQAISTLVMETMRKNGKRLTTVSAAVEMLRANGEIAAERVDEATGEVSKLSDSTIVRALREYKLHPDQLLQPEPVTRMKSEHPNQWWQIDPSLCVLYYLPRNGKDTGLRVAGYEEFYKNKPGNLKKIELDRVWRYTGTDHTSGTICVRYYFGGETSANLCDFFIYMMQQKADVAKDPIRGVPKNVMLDPGSANTSAAFKNLCKALDVHVQINKPGNPRAKGQVEKANDIVETAFESSLKLVEVESIDELNGLAERWMRYYNGTKEHSRHGMTRYQAWNKIKAEQLILPPPAEYCRELAVSAPKEAKVSPELEIRFGGRYYSVKEIPGVIVGQKVLVAKNPWDETGARVATWDADGNEVWQAVTAIEFDEFGFRESAALMGKEYKPTADTPAQQAKKAQEKLAMGAATLAEAAAKRKAKALPFGGRIDPYKHQEDTLAARNTLYIERQGTQMDYNRMEVNEQVLNKVEMAKLLKPRIEADGGDWKQAVAFIKANYPDGVLASQLDDVAGRLKTAGKLKLVKGA</sequence>
<dbReference type="Gene3D" id="3.30.420.10">
    <property type="entry name" value="Ribonuclease H-like superfamily/Ribonuclease H"/>
    <property type="match status" value="1"/>
</dbReference>
<evidence type="ECO:0000259" key="1">
    <source>
        <dbReference type="PROSITE" id="PS50994"/>
    </source>
</evidence>
<dbReference type="GO" id="GO:0015074">
    <property type="term" value="P:DNA integration"/>
    <property type="evidence" value="ECO:0007669"/>
    <property type="project" value="InterPro"/>
</dbReference>
<dbReference type="SUPFAM" id="SSF53098">
    <property type="entry name" value="Ribonuclease H-like"/>
    <property type="match status" value="1"/>
</dbReference>
<dbReference type="Proteomes" id="UP000254055">
    <property type="component" value="Unassembled WGS sequence"/>
</dbReference>
<dbReference type="GO" id="GO:0003676">
    <property type="term" value="F:nucleic acid binding"/>
    <property type="evidence" value="ECO:0007669"/>
    <property type="project" value="InterPro"/>
</dbReference>
<feature type="domain" description="Integrase catalytic" evidence="1">
    <location>
        <begin position="149"/>
        <end position="351"/>
    </location>
</feature>
<dbReference type="EMBL" id="UGRS01000001">
    <property type="protein sequence ID" value="SUA36327.1"/>
    <property type="molecule type" value="Genomic_DNA"/>
</dbReference>
<reference evidence="2 3" key="1">
    <citation type="submission" date="2018-06" db="EMBL/GenBank/DDBJ databases">
        <authorList>
            <consortium name="Pathogen Informatics"/>
            <person name="Doyle S."/>
        </authorList>
    </citation>
    <scope>NUCLEOTIDE SEQUENCE [LARGE SCALE GENOMIC DNA]</scope>
    <source>
        <strain evidence="2 3">NCTC12229</strain>
    </source>
</reference>
<dbReference type="PROSITE" id="PS50994">
    <property type="entry name" value="INTEGRASE"/>
    <property type="match status" value="1"/>
</dbReference>
<dbReference type="InterPro" id="IPR036397">
    <property type="entry name" value="RNaseH_sf"/>
</dbReference>
<name>A0A378WHE2_9NEIS</name>
<dbReference type="OrthoDB" id="371334at2"/>
<dbReference type="InterPro" id="IPR012337">
    <property type="entry name" value="RNaseH-like_sf"/>
</dbReference>